<comment type="catalytic activity">
    <reaction evidence="1">
        <text>ATP + protein L-histidine = ADP + protein N-phospho-L-histidine.</text>
        <dbReference type="EC" id="2.7.13.3"/>
    </reaction>
</comment>
<feature type="domain" description="Response regulatory" evidence="13">
    <location>
        <begin position="282"/>
        <end position="402"/>
    </location>
</feature>
<keyword evidence="5" id="KW-0547">Nucleotide-binding</keyword>
<dbReference type="SUPFAM" id="SSF47384">
    <property type="entry name" value="Homodimeric domain of signal transducing histidine kinase"/>
    <property type="match status" value="1"/>
</dbReference>
<sequence>MARVNLHLTLRKYQDELIHSKEMAEASAQAKASFLANISHEIRTPMNGIIGMIDILKRTSLTPEQHEYIDIIGISGENLLMIINDVLDFSKIEAGQITFEHIRFNLWDEINEVVKILRYKAIQKNLDLRFEIAPDVPQLLIGDPLRLKQVLINLCNNSIKFTAEGFVHVYVKLKEKNENAIRLQFDVKDTGIGISPENQLKLFKSFAQADVSTTRKFGGTGLGLAISKNLVQLMGGEIGIISEEGKGAIFHFEGKFEIAGHELTEAENHELEESAHHDLNLKILLAEDNVINQKVAKLNLEKLGHSVIVVSDGIQAVEQFIKELPDVIFMDVFMPNMDGVEATAKIREWERINNITNRVPIVAMTANTNKNDKDLFVAAGMDDYVSKPFNVSELVRLCDRIHKQLERKNI</sequence>
<dbReference type="Gene3D" id="3.30.565.10">
    <property type="entry name" value="Histidine kinase-like ATPase, C-terminal domain"/>
    <property type="match status" value="1"/>
</dbReference>
<evidence type="ECO:0000256" key="6">
    <source>
        <dbReference type="ARBA" id="ARBA00022777"/>
    </source>
</evidence>
<dbReference type="GO" id="GO:0005524">
    <property type="term" value="F:ATP binding"/>
    <property type="evidence" value="ECO:0007669"/>
    <property type="project" value="UniProtKB-KW"/>
</dbReference>
<dbReference type="CDD" id="cd00082">
    <property type="entry name" value="HisKA"/>
    <property type="match status" value="1"/>
</dbReference>
<dbReference type="FunFam" id="1.10.287.130:FF:000002">
    <property type="entry name" value="Two-component osmosensing histidine kinase"/>
    <property type="match status" value="1"/>
</dbReference>
<comment type="subunit">
    <text evidence="9">At low DSF concentrations, interacts with RpfF.</text>
</comment>
<dbReference type="CDD" id="cd17546">
    <property type="entry name" value="REC_hyHK_CKI1_RcsC-like"/>
    <property type="match status" value="1"/>
</dbReference>
<evidence type="ECO:0000256" key="1">
    <source>
        <dbReference type="ARBA" id="ARBA00000085"/>
    </source>
</evidence>
<dbReference type="Gene3D" id="1.10.287.130">
    <property type="match status" value="1"/>
</dbReference>
<evidence type="ECO:0000256" key="9">
    <source>
        <dbReference type="ARBA" id="ARBA00064003"/>
    </source>
</evidence>
<organism evidence="14 15">
    <name type="scientific">Aquipluma nitroreducens</name>
    <dbReference type="NCBI Taxonomy" id="2010828"/>
    <lineage>
        <taxon>Bacteria</taxon>
        <taxon>Pseudomonadati</taxon>
        <taxon>Bacteroidota</taxon>
        <taxon>Bacteroidia</taxon>
        <taxon>Marinilabiliales</taxon>
        <taxon>Prolixibacteraceae</taxon>
        <taxon>Aquipluma</taxon>
    </lineage>
</organism>
<feature type="modified residue" description="4-aspartylphosphate" evidence="11">
    <location>
        <position position="331"/>
    </location>
</feature>
<dbReference type="InterPro" id="IPR036097">
    <property type="entry name" value="HisK_dim/P_sf"/>
</dbReference>
<keyword evidence="8" id="KW-0902">Two-component regulatory system</keyword>
<dbReference type="CDD" id="cd16922">
    <property type="entry name" value="HATPase_EvgS-ArcB-TorS-like"/>
    <property type="match status" value="1"/>
</dbReference>
<evidence type="ECO:0000313" key="15">
    <source>
        <dbReference type="Proteomes" id="UP001193389"/>
    </source>
</evidence>
<dbReference type="SMART" id="SM00448">
    <property type="entry name" value="REC"/>
    <property type="match status" value="1"/>
</dbReference>
<accession>A0A5K7S2L9</accession>
<keyword evidence="7" id="KW-0067">ATP-binding</keyword>
<evidence type="ECO:0000256" key="5">
    <source>
        <dbReference type="ARBA" id="ARBA00022741"/>
    </source>
</evidence>
<evidence type="ECO:0000256" key="10">
    <source>
        <dbReference type="ARBA" id="ARBA00068150"/>
    </source>
</evidence>
<keyword evidence="15" id="KW-1185">Reference proteome</keyword>
<dbReference type="InterPro" id="IPR003594">
    <property type="entry name" value="HATPase_dom"/>
</dbReference>
<dbReference type="GO" id="GO:0000155">
    <property type="term" value="F:phosphorelay sensor kinase activity"/>
    <property type="evidence" value="ECO:0007669"/>
    <property type="project" value="InterPro"/>
</dbReference>
<dbReference type="Gene3D" id="3.40.50.2300">
    <property type="match status" value="1"/>
</dbReference>
<dbReference type="KEGG" id="anf:AQPE_0024"/>
<reference evidence="14" key="1">
    <citation type="journal article" date="2020" name="Int. J. Syst. Evol. Microbiol.">
        <title>Aquipluma nitroreducens gen. nov. sp. nov., a novel facultatively anaerobic bacterium isolated from a freshwater lake.</title>
        <authorList>
            <person name="Watanabe M."/>
            <person name="Kojima H."/>
            <person name="Fukui M."/>
        </authorList>
    </citation>
    <scope>NUCLEOTIDE SEQUENCE</scope>
    <source>
        <strain evidence="14">MeG22</strain>
    </source>
</reference>
<evidence type="ECO:0000256" key="8">
    <source>
        <dbReference type="ARBA" id="ARBA00023012"/>
    </source>
</evidence>
<dbReference type="SMART" id="SM00387">
    <property type="entry name" value="HATPase_c"/>
    <property type="match status" value="1"/>
</dbReference>
<evidence type="ECO:0000256" key="2">
    <source>
        <dbReference type="ARBA" id="ARBA00012438"/>
    </source>
</evidence>
<feature type="domain" description="Histidine kinase" evidence="12">
    <location>
        <begin position="37"/>
        <end position="258"/>
    </location>
</feature>
<dbReference type="SUPFAM" id="SSF52172">
    <property type="entry name" value="CheY-like"/>
    <property type="match status" value="1"/>
</dbReference>
<evidence type="ECO:0000259" key="12">
    <source>
        <dbReference type="PROSITE" id="PS50109"/>
    </source>
</evidence>
<evidence type="ECO:0000256" key="3">
    <source>
        <dbReference type="ARBA" id="ARBA00022553"/>
    </source>
</evidence>
<dbReference type="EC" id="2.7.13.3" evidence="2"/>
<protein>
    <recommendedName>
        <fullName evidence="10">Sensory/regulatory protein RpfC</fullName>
        <ecNumber evidence="2">2.7.13.3</ecNumber>
    </recommendedName>
</protein>
<name>A0A5K7S2L9_9BACT</name>
<dbReference type="InterPro" id="IPR004358">
    <property type="entry name" value="Sig_transdc_His_kin-like_C"/>
</dbReference>
<dbReference type="Proteomes" id="UP001193389">
    <property type="component" value="Chromosome"/>
</dbReference>
<evidence type="ECO:0000259" key="13">
    <source>
        <dbReference type="PROSITE" id="PS50110"/>
    </source>
</evidence>
<dbReference type="InterPro" id="IPR005467">
    <property type="entry name" value="His_kinase_dom"/>
</dbReference>
<dbReference type="InterPro" id="IPR001789">
    <property type="entry name" value="Sig_transdc_resp-reg_receiver"/>
</dbReference>
<evidence type="ECO:0000256" key="11">
    <source>
        <dbReference type="PROSITE-ProRule" id="PRU00169"/>
    </source>
</evidence>
<dbReference type="Pfam" id="PF00072">
    <property type="entry name" value="Response_reg"/>
    <property type="match status" value="1"/>
</dbReference>
<dbReference type="PANTHER" id="PTHR45339:SF1">
    <property type="entry name" value="HYBRID SIGNAL TRANSDUCTION HISTIDINE KINASE J"/>
    <property type="match status" value="1"/>
</dbReference>
<keyword evidence="6 14" id="KW-0418">Kinase</keyword>
<dbReference type="PANTHER" id="PTHR45339">
    <property type="entry name" value="HYBRID SIGNAL TRANSDUCTION HISTIDINE KINASE J"/>
    <property type="match status" value="1"/>
</dbReference>
<dbReference type="PRINTS" id="PR00344">
    <property type="entry name" value="BCTRLSENSOR"/>
</dbReference>
<dbReference type="AlphaFoldDB" id="A0A5K7S2L9"/>
<dbReference type="EMBL" id="AP018694">
    <property type="protein sequence ID" value="BBE15888.1"/>
    <property type="molecule type" value="Genomic_DNA"/>
</dbReference>
<dbReference type="InterPro" id="IPR011006">
    <property type="entry name" value="CheY-like_superfamily"/>
</dbReference>
<dbReference type="FunFam" id="3.30.565.10:FF:000010">
    <property type="entry name" value="Sensor histidine kinase RcsC"/>
    <property type="match status" value="1"/>
</dbReference>
<proteinExistence type="predicted"/>
<evidence type="ECO:0000313" key="14">
    <source>
        <dbReference type="EMBL" id="BBE15888.1"/>
    </source>
</evidence>
<keyword evidence="3 11" id="KW-0597">Phosphoprotein</keyword>
<dbReference type="SMART" id="SM00388">
    <property type="entry name" value="HisKA"/>
    <property type="match status" value="1"/>
</dbReference>
<dbReference type="SUPFAM" id="SSF55874">
    <property type="entry name" value="ATPase domain of HSP90 chaperone/DNA topoisomerase II/histidine kinase"/>
    <property type="match status" value="1"/>
</dbReference>
<dbReference type="InterPro" id="IPR003661">
    <property type="entry name" value="HisK_dim/P_dom"/>
</dbReference>
<keyword evidence="4" id="KW-0808">Transferase</keyword>
<dbReference type="PROSITE" id="PS50110">
    <property type="entry name" value="RESPONSE_REGULATORY"/>
    <property type="match status" value="1"/>
</dbReference>
<dbReference type="InterPro" id="IPR036890">
    <property type="entry name" value="HATPase_C_sf"/>
</dbReference>
<gene>
    <name evidence="14" type="ORF">AQPE_0024</name>
</gene>
<evidence type="ECO:0000256" key="7">
    <source>
        <dbReference type="ARBA" id="ARBA00022840"/>
    </source>
</evidence>
<evidence type="ECO:0000256" key="4">
    <source>
        <dbReference type="ARBA" id="ARBA00022679"/>
    </source>
</evidence>
<dbReference type="Pfam" id="PF02518">
    <property type="entry name" value="HATPase_c"/>
    <property type="match status" value="1"/>
</dbReference>
<dbReference type="PROSITE" id="PS50109">
    <property type="entry name" value="HIS_KIN"/>
    <property type="match status" value="1"/>
</dbReference>
<dbReference type="Pfam" id="PF00512">
    <property type="entry name" value="HisKA"/>
    <property type="match status" value="1"/>
</dbReference>